<sequence>MTISKHYQNDLIQPNGYDAKEISTGIVHIGLGAFHRAHQALYTHETIAATGEFSWGICAANILGGQDLVHELAQQDNAYTVTEMNPDGSRTVKLATAIHKSLAVEEDRRPLLEVMEQESTRIVSLTITEKGYCLNPATGQLMKDSPLIDHDLNNPEHPRSALGLIVTALARRKQAGLKPFTVMSCDNVPDNGKRAREAVIQMAEAMNPQLALWISEEVAFPCTMVDRIVPAMTPQNFAEVQERLGVEDKGAIVTEAFRQWVIEDHFTMGRPDWDQVDGARFVKDVQPYEDMKLRMLNGSHSILAYLGYLAGYETIDACMQDDNYLNVTRHYMNEEAAATLNMPEKTDLAGYAELLIERFTNPGLKHRTWQIAMDGSQKVPQRWLNSARTLLAEGKSLACIALGIAGWIRYAGAIDEQGQAIEVFDPMAVELKALADRHRNDPEAMVAAFMGLEQVIDPALAANTTFIAAVTDAYQRLLAKGARLAMAELAATL</sequence>
<dbReference type="EC" id="1.1.1.57" evidence="5"/>
<dbReference type="Pfam" id="PF08125">
    <property type="entry name" value="Mannitol_dh_C"/>
    <property type="match status" value="1"/>
</dbReference>
<dbReference type="InterPro" id="IPR036291">
    <property type="entry name" value="NAD(P)-bd_dom_sf"/>
</dbReference>
<keyword evidence="2" id="KW-0520">NAD</keyword>
<dbReference type="InterPro" id="IPR008927">
    <property type="entry name" value="6-PGluconate_DH-like_C_sf"/>
</dbReference>
<dbReference type="GO" id="GO:0008866">
    <property type="term" value="F:fructuronate reductase activity"/>
    <property type="evidence" value="ECO:0007669"/>
    <property type="project" value="UniProtKB-EC"/>
</dbReference>
<dbReference type="Pfam" id="PF01232">
    <property type="entry name" value="Mannitol_dh"/>
    <property type="match status" value="1"/>
</dbReference>
<dbReference type="InterPro" id="IPR013131">
    <property type="entry name" value="Mannitol_DH_N"/>
</dbReference>
<organism evidence="5 6">
    <name type="scientific">Endozoicomonas lisbonensis</name>
    <dbReference type="NCBI Taxonomy" id="3120522"/>
    <lineage>
        <taxon>Bacteria</taxon>
        <taxon>Pseudomonadati</taxon>
        <taxon>Pseudomonadota</taxon>
        <taxon>Gammaproteobacteria</taxon>
        <taxon>Oceanospirillales</taxon>
        <taxon>Endozoicomonadaceae</taxon>
        <taxon>Endozoicomonas</taxon>
    </lineage>
</organism>
<proteinExistence type="predicted"/>
<dbReference type="Gene3D" id="3.40.50.720">
    <property type="entry name" value="NAD(P)-binding Rossmann-like Domain"/>
    <property type="match status" value="1"/>
</dbReference>
<evidence type="ECO:0000256" key="1">
    <source>
        <dbReference type="ARBA" id="ARBA00023002"/>
    </source>
</evidence>
<dbReference type="Proteomes" id="UP001549366">
    <property type="component" value="Unassembled WGS sequence"/>
</dbReference>
<feature type="domain" description="Mannitol dehydrogenase N-terminal" evidence="3">
    <location>
        <begin position="25"/>
        <end position="274"/>
    </location>
</feature>
<accession>A0ABV2SAT7</accession>
<dbReference type="InterPro" id="IPR013328">
    <property type="entry name" value="6PGD_dom2"/>
</dbReference>
<dbReference type="InterPro" id="IPR000669">
    <property type="entry name" value="Mannitol_DH"/>
</dbReference>
<dbReference type="EMBL" id="JBEWTB010000001">
    <property type="protein sequence ID" value="MET4754882.1"/>
    <property type="molecule type" value="Genomic_DNA"/>
</dbReference>
<dbReference type="Gene3D" id="1.10.1040.10">
    <property type="entry name" value="N-(1-d-carboxylethyl)-l-norvaline Dehydrogenase, domain 2"/>
    <property type="match status" value="1"/>
</dbReference>
<gene>
    <name evidence="5" type="ORF">V5J35_000074</name>
</gene>
<feature type="domain" description="Mannitol dehydrogenase C-terminal" evidence="4">
    <location>
        <begin position="284"/>
        <end position="477"/>
    </location>
</feature>
<dbReference type="SUPFAM" id="SSF48179">
    <property type="entry name" value="6-phosphogluconate dehydrogenase C-terminal domain-like"/>
    <property type="match status" value="1"/>
</dbReference>
<dbReference type="PRINTS" id="PR00084">
    <property type="entry name" value="MTLDHDRGNASE"/>
</dbReference>
<keyword evidence="1 5" id="KW-0560">Oxidoreductase</keyword>
<comment type="caution">
    <text evidence="5">The sequence shown here is derived from an EMBL/GenBank/DDBJ whole genome shotgun (WGS) entry which is preliminary data.</text>
</comment>
<evidence type="ECO:0000259" key="4">
    <source>
        <dbReference type="Pfam" id="PF08125"/>
    </source>
</evidence>
<evidence type="ECO:0000259" key="3">
    <source>
        <dbReference type="Pfam" id="PF01232"/>
    </source>
</evidence>
<dbReference type="InterPro" id="IPR013118">
    <property type="entry name" value="Mannitol_DH_C"/>
</dbReference>
<dbReference type="RefSeq" id="WP_354011683.1">
    <property type="nucleotide sequence ID" value="NZ_JBEWTA010000003.1"/>
</dbReference>
<dbReference type="PROSITE" id="PS00974">
    <property type="entry name" value="MANNITOL_DHGENASE"/>
    <property type="match status" value="1"/>
</dbReference>
<keyword evidence="6" id="KW-1185">Reference proteome</keyword>
<dbReference type="SUPFAM" id="SSF51735">
    <property type="entry name" value="NAD(P)-binding Rossmann-fold domains"/>
    <property type="match status" value="1"/>
</dbReference>
<evidence type="ECO:0000256" key="2">
    <source>
        <dbReference type="ARBA" id="ARBA00023027"/>
    </source>
</evidence>
<reference evidence="5 6" key="1">
    <citation type="submission" date="2024-06" db="EMBL/GenBank/DDBJ databases">
        <title>Genomic Encyclopedia of Type Strains, Phase V (KMG-V): Genome sequencing to study the core and pangenomes of soil and plant-associated prokaryotes.</title>
        <authorList>
            <person name="Whitman W."/>
        </authorList>
    </citation>
    <scope>NUCLEOTIDE SEQUENCE [LARGE SCALE GENOMIC DNA]</scope>
    <source>
        <strain evidence="5 6">NE40</strain>
    </source>
</reference>
<evidence type="ECO:0000313" key="6">
    <source>
        <dbReference type="Proteomes" id="UP001549366"/>
    </source>
</evidence>
<dbReference type="PANTHER" id="PTHR43362">
    <property type="entry name" value="MANNITOL DEHYDROGENASE DSF1-RELATED"/>
    <property type="match status" value="1"/>
</dbReference>
<dbReference type="PANTHER" id="PTHR43362:SF1">
    <property type="entry name" value="MANNITOL DEHYDROGENASE 2-RELATED"/>
    <property type="match status" value="1"/>
</dbReference>
<dbReference type="InterPro" id="IPR023027">
    <property type="entry name" value="Mannitol_DH_CS"/>
</dbReference>
<dbReference type="InterPro" id="IPR050988">
    <property type="entry name" value="Mannitol_DH/Oxidoreductase"/>
</dbReference>
<evidence type="ECO:0000313" key="5">
    <source>
        <dbReference type="EMBL" id="MET4754882.1"/>
    </source>
</evidence>
<name>A0ABV2SAT7_9GAMM</name>
<protein>
    <submittedName>
        <fullName evidence="5">Fructuronate reductase</fullName>
        <ecNumber evidence="5">1.1.1.57</ecNumber>
    </submittedName>
</protein>